<feature type="compositionally biased region" description="Acidic residues" evidence="10">
    <location>
        <begin position="691"/>
        <end position="703"/>
    </location>
</feature>
<feature type="domain" description="Fibronectin type-III" evidence="13">
    <location>
        <begin position="333"/>
        <end position="434"/>
    </location>
</feature>
<comment type="caution">
    <text evidence="14">The sequence shown here is derived from an EMBL/GenBank/DDBJ whole genome shotgun (WGS) entry which is preliminary data.</text>
</comment>
<keyword evidence="9" id="KW-0325">Glycoprotein</keyword>
<name>A0ABD2GJD3_PAGBO</name>
<dbReference type="Pfam" id="PF00041">
    <property type="entry name" value="fn3"/>
    <property type="match status" value="1"/>
</dbReference>
<dbReference type="AlphaFoldDB" id="A0ABD2GJD3"/>
<dbReference type="InterPro" id="IPR003961">
    <property type="entry name" value="FN3_dom"/>
</dbReference>
<protein>
    <recommendedName>
        <fullName evidence="13">Fibronectin type-III domain-containing protein</fullName>
    </recommendedName>
</protein>
<dbReference type="Proteomes" id="UP001619887">
    <property type="component" value="Unassembled WGS sequence"/>
</dbReference>
<evidence type="ECO:0000256" key="7">
    <source>
        <dbReference type="ARBA" id="ARBA00023136"/>
    </source>
</evidence>
<dbReference type="PANTHER" id="PTHR48423:SF1">
    <property type="entry name" value="INTERLEUKIN-27 RECEPTOR SUBUNIT ALPHA"/>
    <property type="match status" value="1"/>
</dbReference>
<dbReference type="CDD" id="cd00063">
    <property type="entry name" value="FN3"/>
    <property type="match status" value="1"/>
</dbReference>
<feature type="chain" id="PRO_5044788134" description="Fibronectin type-III domain-containing protein" evidence="12">
    <location>
        <begin position="41"/>
        <end position="721"/>
    </location>
</feature>
<keyword evidence="3 11" id="KW-0812">Transmembrane</keyword>
<proteinExistence type="inferred from homology"/>
<feature type="region of interest" description="Disordered" evidence="10">
    <location>
        <begin position="647"/>
        <end position="713"/>
    </location>
</feature>
<reference evidence="14 15" key="1">
    <citation type="journal article" date="2022" name="G3 (Bethesda)">
        <title>Evaluating Illumina-, Nanopore-, and PacBio-based genome assembly strategies with the bald notothen, Trematomus borchgrevinki.</title>
        <authorList>
            <person name="Rayamajhi N."/>
            <person name="Cheng C.C."/>
            <person name="Catchen J.M."/>
        </authorList>
    </citation>
    <scope>NUCLEOTIDE SEQUENCE [LARGE SCALE GENOMIC DNA]</scope>
    <source>
        <strain evidence="14">AGRC-2024</strain>
    </source>
</reference>
<evidence type="ECO:0000256" key="2">
    <source>
        <dbReference type="ARBA" id="ARBA00008921"/>
    </source>
</evidence>
<dbReference type="InterPro" id="IPR052672">
    <property type="entry name" value="Type1_Cytokine_Rcpt_Type2"/>
</dbReference>
<evidence type="ECO:0000256" key="5">
    <source>
        <dbReference type="ARBA" id="ARBA00022737"/>
    </source>
</evidence>
<evidence type="ECO:0000313" key="15">
    <source>
        <dbReference type="Proteomes" id="UP001619887"/>
    </source>
</evidence>
<evidence type="ECO:0000256" key="8">
    <source>
        <dbReference type="ARBA" id="ARBA00023170"/>
    </source>
</evidence>
<evidence type="ECO:0000256" key="6">
    <source>
        <dbReference type="ARBA" id="ARBA00022989"/>
    </source>
</evidence>
<evidence type="ECO:0000256" key="11">
    <source>
        <dbReference type="SAM" id="Phobius"/>
    </source>
</evidence>
<dbReference type="Gene3D" id="2.60.40.10">
    <property type="entry name" value="Immunoglobulins"/>
    <property type="match status" value="4"/>
</dbReference>
<evidence type="ECO:0000259" key="13">
    <source>
        <dbReference type="PROSITE" id="PS50853"/>
    </source>
</evidence>
<dbReference type="GO" id="GO:0005886">
    <property type="term" value="C:plasma membrane"/>
    <property type="evidence" value="ECO:0007669"/>
    <property type="project" value="UniProtKB-ARBA"/>
</dbReference>
<dbReference type="InterPro" id="IPR036116">
    <property type="entry name" value="FN3_sf"/>
</dbReference>
<evidence type="ECO:0000256" key="4">
    <source>
        <dbReference type="ARBA" id="ARBA00022729"/>
    </source>
</evidence>
<dbReference type="EMBL" id="JBIYXZ010002078">
    <property type="protein sequence ID" value="KAL3053893.1"/>
    <property type="molecule type" value="Genomic_DNA"/>
</dbReference>
<accession>A0ABD2GJD3</accession>
<keyword evidence="7 11" id="KW-0472">Membrane</keyword>
<keyword evidence="6 11" id="KW-1133">Transmembrane helix</keyword>
<evidence type="ECO:0000256" key="9">
    <source>
        <dbReference type="ARBA" id="ARBA00023180"/>
    </source>
</evidence>
<reference evidence="14 15" key="2">
    <citation type="journal article" date="2024" name="G3 (Bethesda)">
        <title>The genome of the cryopelagic Antarctic bald notothen, Trematomus borchgrevinki.</title>
        <authorList>
            <person name="Rayamajhi N."/>
            <person name="Rivera-Colon A.G."/>
            <person name="Minhas B.F."/>
            <person name="Cheng C.C."/>
            <person name="Catchen J.M."/>
        </authorList>
    </citation>
    <scope>NUCLEOTIDE SEQUENCE [LARGE SCALE GENOMIC DNA]</scope>
    <source>
        <strain evidence="14">AGRC-2024</strain>
    </source>
</reference>
<evidence type="ECO:0000256" key="3">
    <source>
        <dbReference type="ARBA" id="ARBA00022692"/>
    </source>
</evidence>
<comment type="subcellular location">
    <subcellularLocation>
        <location evidence="1">Membrane</location>
        <topology evidence="1">Single-pass type I membrane protein</topology>
    </subcellularLocation>
</comment>
<comment type="similarity">
    <text evidence="2">Belongs to the type I cytokine receptor family. Type 2 subfamily.</text>
</comment>
<feature type="domain" description="Fibronectin type-III" evidence="13">
    <location>
        <begin position="438"/>
        <end position="533"/>
    </location>
</feature>
<evidence type="ECO:0000313" key="14">
    <source>
        <dbReference type="EMBL" id="KAL3053893.1"/>
    </source>
</evidence>
<evidence type="ECO:0000256" key="1">
    <source>
        <dbReference type="ARBA" id="ARBA00004479"/>
    </source>
</evidence>
<feature type="compositionally biased region" description="Basic and acidic residues" evidence="10">
    <location>
        <begin position="651"/>
        <end position="690"/>
    </location>
</feature>
<keyword evidence="8" id="KW-0675">Receptor</keyword>
<keyword evidence="4 12" id="KW-0732">Signal</keyword>
<evidence type="ECO:0000256" key="12">
    <source>
        <dbReference type="SAM" id="SignalP"/>
    </source>
</evidence>
<feature type="transmembrane region" description="Helical" evidence="11">
    <location>
        <begin position="538"/>
        <end position="562"/>
    </location>
</feature>
<organism evidence="14 15">
    <name type="scientific">Pagothenia borchgrevinki</name>
    <name type="common">Bald rockcod</name>
    <name type="synonym">Trematomus borchgrevinki</name>
    <dbReference type="NCBI Taxonomy" id="8213"/>
    <lineage>
        <taxon>Eukaryota</taxon>
        <taxon>Metazoa</taxon>
        <taxon>Chordata</taxon>
        <taxon>Craniata</taxon>
        <taxon>Vertebrata</taxon>
        <taxon>Euteleostomi</taxon>
        <taxon>Actinopterygii</taxon>
        <taxon>Neopterygii</taxon>
        <taxon>Teleostei</taxon>
        <taxon>Neoteleostei</taxon>
        <taxon>Acanthomorphata</taxon>
        <taxon>Eupercaria</taxon>
        <taxon>Perciformes</taxon>
        <taxon>Notothenioidei</taxon>
        <taxon>Nototheniidae</taxon>
        <taxon>Pagothenia</taxon>
    </lineage>
</organism>
<keyword evidence="15" id="KW-1185">Reference proteome</keyword>
<dbReference type="SUPFAM" id="SSF49265">
    <property type="entry name" value="Fibronectin type III"/>
    <property type="match status" value="2"/>
</dbReference>
<feature type="signal peptide" evidence="12">
    <location>
        <begin position="1"/>
        <end position="40"/>
    </location>
</feature>
<dbReference type="PANTHER" id="PTHR48423">
    <property type="entry name" value="INTERLEUKIN-27 RECEPTOR SUBUNIT ALPHA"/>
    <property type="match status" value="1"/>
</dbReference>
<sequence>MHDRHPSVSHHEVWVQNVMATLWTRWLLSMLLANLLNCLAQGPPVAPSPPECYIPCGEKNNCVDIHCNPGLDPRNSTEYSLHWEPADSEDTQGISGNTSDWIICREQFTRGKLRVRVQAKNQYGSAKSPYSILNTENIRKWPPPKVASHQDSFKIDWTFICDEQLFLRHCDVRYRTEAEQDWHEDEDEYDLSYTMDHPQPSTVYEHQVCCSCGEDLKSDWSEIHRLRSRETAPVGVLDLWQDCRITQKGSDCVLTWKKLPPTCGLILGYEARLSYNIDTLVLLNVSTAEPKGLLVCEEIQCHLTSSLKDVSSVSVSAYNAQGASVPSNLTLPIPGKEKTDQAIHVEMNEEDLTVSWDSPSQPSDNLKEHVVQYKQADCPPGQGFDWVKATTNQTTALFKGQYKKYTPYQVSLFTLSHGSEVHHISSVIRYSLEGSPSAVPSFKAFLIAATQVTLFWESVPLSKQRGVILYYQIVVYSGVHRHVHNASVSPQQENTYKLEHLSPEQDYEVRIRAVTAAGPGANATAKFKTQHDYNYAHLILPIVLGVISVVVICLVIALYSIFGREIKACLPSFYYKVPDARNSHIFKNKHLISDSLGWICFPLYEPHPKISLLEVVEIRSRVFKSSLEKASDPEGLTRLVIGDECSQMDSQDDKREEAVPEECHRADHRYGREEYSKMVDSEEERDRKEENEEDCLSSSEEDQSTSGYEKHFMPTIFELRV</sequence>
<evidence type="ECO:0000256" key="10">
    <source>
        <dbReference type="SAM" id="MobiDB-lite"/>
    </source>
</evidence>
<keyword evidence="5" id="KW-0677">Repeat</keyword>
<dbReference type="SMART" id="SM00060">
    <property type="entry name" value="FN3"/>
    <property type="match status" value="4"/>
</dbReference>
<dbReference type="InterPro" id="IPR013783">
    <property type="entry name" value="Ig-like_fold"/>
</dbReference>
<dbReference type="PROSITE" id="PS50853">
    <property type="entry name" value="FN3"/>
    <property type="match status" value="2"/>
</dbReference>
<gene>
    <name evidence="14" type="ORF">OYC64_006255</name>
</gene>